<dbReference type="CDD" id="cd07731">
    <property type="entry name" value="ComA-like_MBL-fold"/>
    <property type="match status" value="1"/>
</dbReference>
<dbReference type="Pfam" id="PF00753">
    <property type="entry name" value="Lactamase_B"/>
    <property type="match status" value="1"/>
</dbReference>
<feature type="transmembrane region" description="Helical" evidence="6">
    <location>
        <begin position="311"/>
        <end position="330"/>
    </location>
</feature>
<comment type="caution">
    <text evidence="8">The sequence shown here is derived from an EMBL/GenBank/DDBJ whole genome shotgun (WGS) entry which is preliminary data.</text>
</comment>
<comment type="subcellular location">
    <subcellularLocation>
        <location evidence="1">Cell membrane</location>
        <topology evidence="1">Multi-pass membrane protein</topology>
    </subcellularLocation>
</comment>
<accession>A0A9D1HV63</accession>
<proteinExistence type="predicted"/>
<dbReference type="InterPro" id="IPR001279">
    <property type="entry name" value="Metallo-B-lactamas"/>
</dbReference>
<protein>
    <submittedName>
        <fullName evidence="8">DNA internalization-related competence protein ComEC/Rec2</fullName>
    </submittedName>
</protein>
<dbReference type="InterPro" id="IPR035681">
    <property type="entry name" value="ComA-like_MBL"/>
</dbReference>
<dbReference type="NCBIfam" id="TIGR00360">
    <property type="entry name" value="ComEC_N-term"/>
    <property type="match status" value="1"/>
</dbReference>
<dbReference type="GO" id="GO:0005886">
    <property type="term" value="C:plasma membrane"/>
    <property type="evidence" value="ECO:0007669"/>
    <property type="project" value="UniProtKB-SubCell"/>
</dbReference>
<organism evidence="8 9">
    <name type="scientific">Candidatus Fimihabitans intestinipullorum</name>
    <dbReference type="NCBI Taxonomy" id="2840820"/>
    <lineage>
        <taxon>Bacteria</taxon>
        <taxon>Bacillati</taxon>
        <taxon>Mycoplasmatota</taxon>
        <taxon>Mycoplasmatota incertae sedis</taxon>
        <taxon>Candidatus Fimihabitans</taxon>
    </lineage>
</organism>
<evidence type="ECO:0000256" key="4">
    <source>
        <dbReference type="ARBA" id="ARBA00022989"/>
    </source>
</evidence>
<dbReference type="SMART" id="SM00849">
    <property type="entry name" value="Lactamase_B"/>
    <property type="match status" value="1"/>
</dbReference>
<evidence type="ECO:0000259" key="7">
    <source>
        <dbReference type="SMART" id="SM00849"/>
    </source>
</evidence>
<evidence type="ECO:0000256" key="5">
    <source>
        <dbReference type="ARBA" id="ARBA00023136"/>
    </source>
</evidence>
<dbReference type="PANTHER" id="PTHR30619">
    <property type="entry name" value="DNA INTERNALIZATION/COMPETENCE PROTEIN COMEC/REC2"/>
    <property type="match status" value="1"/>
</dbReference>
<feature type="transmembrane region" description="Helical" evidence="6">
    <location>
        <begin position="342"/>
        <end position="362"/>
    </location>
</feature>
<feature type="transmembrane region" description="Helical" evidence="6">
    <location>
        <begin position="422"/>
        <end position="442"/>
    </location>
</feature>
<dbReference type="EMBL" id="DVML01000008">
    <property type="protein sequence ID" value="HIU22218.1"/>
    <property type="molecule type" value="Genomic_DNA"/>
</dbReference>
<evidence type="ECO:0000256" key="1">
    <source>
        <dbReference type="ARBA" id="ARBA00004651"/>
    </source>
</evidence>
<reference evidence="8" key="2">
    <citation type="journal article" date="2021" name="PeerJ">
        <title>Extensive microbial diversity within the chicken gut microbiome revealed by metagenomics and culture.</title>
        <authorList>
            <person name="Gilroy R."/>
            <person name="Ravi A."/>
            <person name="Getino M."/>
            <person name="Pursley I."/>
            <person name="Horton D.L."/>
            <person name="Alikhan N.F."/>
            <person name="Baker D."/>
            <person name="Gharbi K."/>
            <person name="Hall N."/>
            <person name="Watson M."/>
            <person name="Adriaenssens E.M."/>
            <person name="Foster-Nyarko E."/>
            <person name="Jarju S."/>
            <person name="Secka A."/>
            <person name="Antonio M."/>
            <person name="Oren A."/>
            <person name="Chaudhuri R.R."/>
            <person name="La Ragione R."/>
            <person name="Hildebrand F."/>
            <person name="Pallen M.J."/>
        </authorList>
    </citation>
    <scope>NUCLEOTIDE SEQUENCE</scope>
    <source>
        <strain evidence="8">CHK197-8231</strain>
    </source>
</reference>
<sequence>MEKPLTRKSNHISHYSKYIWILLLISVIYGIISRHTAHLIDHDQKVEKTGTIISYEIDGDLWKGILKTGKEKYQFYITISSEEEKNDLKDNVRLGMKVTISGIRNIPSKNGNKMLFQYRDYLRSIGIFYQIEGTSYKIHPNSPPFLYKIKEGIYDNLNKTNTPYLQAFLFGNLDDLGEEEKDAIQKVGIQHLFSVSGLHFQVLIAGIRYLITCKNKNVQNAVILFIVSGYSMVVGFTPSVLRVFIFFLLQSIKDYFQMDCSTLDLFCLTLTIVFFMNPWIIYHVGFQFSFGISFFLIYYGRFFQFQKGMWWKLPVFVFFVSAPISMFHFYELNFLSPIFNMVFVPFVTMVLFPCALITLVFFPMIHIFQLLQTMFQSLLLICARVDIGIVWFAKPTIDFIVIYYVIFFYHVYLIRTHRYYGMILLPILLGCHYMKLCFLPFAQFHMIDVGQGDASFFILPHSKEAIMIDTGGRLSYQKEDWQKRKKDYDMTQSVIIPYLKAIGTTRISTLIISHGDHDHMGEAVNLVNNIKVEKVIFNCGEFNGLEQELVKVLDKRQIPYYSCIKELKIDHNKLYFLQTKEYDNENDNSNVIYTVIDGYKFMFMGDAGVEREKDILGKYNILDIDVLKVGHHGSKTSSSKNFIDAIDPKHSIISVGKNNRYGHPNKEVLDNLENSKIYRTDQNGSIMIKIKKNKLKIETCSP</sequence>
<dbReference type="SUPFAM" id="SSF56281">
    <property type="entry name" value="Metallo-hydrolase/oxidoreductase"/>
    <property type="match status" value="1"/>
</dbReference>
<dbReference type="NCBIfam" id="TIGR00361">
    <property type="entry name" value="ComEC_Rec2"/>
    <property type="match status" value="1"/>
</dbReference>
<dbReference type="GO" id="GO:0030420">
    <property type="term" value="P:establishment of competence for transformation"/>
    <property type="evidence" value="ECO:0007669"/>
    <property type="project" value="InterPro"/>
</dbReference>
<dbReference type="Pfam" id="PF03772">
    <property type="entry name" value="Competence"/>
    <property type="match status" value="1"/>
</dbReference>
<evidence type="ECO:0000256" key="2">
    <source>
        <dbReference type="ARBA" id="ARBA00022475"/>
    </source>
</evidence>
<name>A0A9D1HV63_9BACT</name>
<dbReference type="AlphaFoldDB" id="A0A9D1HV63"/>
<feature type="transmembrane region" description="Helical" evidence="6">
    <location>
        <begin position="374"/>
        <end position="393"/>
    </location>
</feature>
<dbReference type="Gene3D" id="3.60.15.10">
    <property type="entry name" value="Ribonuclease Z/Hydroxyacylglutathione hydrolase-like"/>
    <property type="match status" value="1"/>
</dbReference>
<reference evidence="8" key="1">
    <citation type="submission" date="2020-10" db="EMBL/GenBank/DDBJ databases">
        <authorList>
            <person name="Gilroy R."/>
        </authorList>
    </citation>
    <scope>NUCLEOTIDE SEQUENCE</scope>
    <source>
        <strain evidence="8">CHK197-8231</strain>
    </source>
</reference>
<evidence type="ECO:0000256" key="3">
    <source>
        <dbReference type="ARBA" id="ARBA00022692"/>
    </source>
</evidence>
<keyword evidence="4 6" id="KW-1133">Transmembrane helix</keyword>
<keyword evidence="3 6" id="KW-0812">Transmembrane</keyword>
<dbReference type="InterPro" id="IPR004477">
    <property type="entry name" value="ComEC_N"/>
</dbReference>
<feature type="transmembrane region" description="Helical" evidence="6">
    <location>
        <begin position="15"/>
        <end position="32"/>
    </location>
</feature>
<evidence type="ECO:0000313" key="9">
    <source>
        <dbReference type="Proteomes" id="UP000824087"/>
    </source>
</evidence>
<evidence type="ECO:0000256" key="6">
    <source>
        <dbReference type="SAM" id="Phobius"/>
    </source>
</evidence>
<dbReference type="Proteomes" id="UP000824087">
    <property type="component" value="Unassembled WGS sequence"/>
</dbReference>
<feature type="domain" description="Metallo-beta-lactamase" evidence="7">
    <location>
        <begin position="453"/>
        <end position="657"/>
    </location>
</feature>
<gene>
    <name evidence="8" type="ORF">IAD49_01415</name>
</gene>
<feature type="transmembrane region" description="Helical" evidence="6">
    <location>
        <begin position="191"/>
        <end position="211"/>
    </location>
</feature>
<keyword evidence="2" id="KW-1003">Cell membrane</keyword>
<dbReference type="PANTHER" id="PTHR30619:SF7">
    <property type="entry name" value="BETA-LACTAMASE DOMAIN PROTEIN"/>
    <property type="match status" value="1"/>
</dbReference>
<feature type="transmembrane region" description="Helical" evidence="6">
    <location>
        <begin position="399"/>
        <end position="415"/>
    </location>
</feature>
<feature type="transmembrane region" description="Helical" evidence="6">
    <location>
        <begin position="223"/>
        <end position="249"/>
    </location>
</feature>
<feature type="transmembrane region" description="Helical" evidence="6">
    <location>
        <begin position="280"/>
        <end position="299"/>
    </location>
</feature>
<keyword evidence="5 6" id="KW-0472">Membrane</keyword>
<dbReference type="InterPro" id="IPR036866">
    <property type="entry name" value="RibonucZ/Hydroxyglut_hydro"/>
</dbReference>
<evidence type="ECO:0000313" key="8">
    <source>
        <dbReference type="EMBL" id="HIU22218.1"/>
    </source>
</evidence>
<dbReference type="InterPro" id="IPR052159">
    <property type="entry name" value="Competence_DNA_uptake"/>
</dbReference>
<dbReference type="InterPro" id="IPR004797">
    <property type="entry name" value="Competence_ComEC/Rec2"/>
</dbReference>